<protein>
    <submittedName>
        <fullName evidence="2">Uncharacterized protein</fullName>
    </submittedName>
</protein>
<name>A0A484LPN9_9ASTE</name>
<keyword evidence="1" id="KW-0812">Transmembrane</keyword>
<sequence>MSFSYHTDDPQSPAMHPNRELLLLGMPPRPTRSYSPPPLDDDAILMISNGWCFAFAAVLSSSKMRYQHKPDFNTLSDGRP</sequence>
<keyword evidence="1" id="KW-1133">Transmembrane helix</keyword>
<keyword evidence="1" id="KW-0472">Membrane</keyword>
<accession>A0A484LPN9</accession>
<organism evidence="2 3">
    <name type="scientific">Cuscuta campestris</name>
    <dbReference type="NCBI Taxonomy" id="132261"/>
    <lineage>
        <taxon>Eukaryota</taxon>
        <taxon>Viridiplantae</taxon>
        <taxon>Streptophyta</taxon>
        <taxon>Embryophyta</taxon>
        <taxon>Tracheophyta</taxon>
        <taxon>Spermatophyta</taxon>
        <taxon>Magnoliopsida</taxon>
        <taxon>eudicotyledons</taxon>
        <taxon>Gunneridae</taxon>
        <taxon>Pentapetalae</taxon>
        <taxon>asterids</taxon>
        <taxon>lamiids</taxon>
        <taxon>Solanales</taxon>
        <taxon>Convolvulaceae</taxon>
        <taxon>Cuscuteae</taxon>
        <taxon>Cuscuta</taxon>
        <taxon>Cuscuta subgen. Grammica</taxon>
        <taxon>Cuscuta sect. Cleistogrammica</taxon>
    </lineage>
</organism>
<evidence type="ECO:0000256" key="1">
    <source>
        <dbReference type="SAM" id="Phobius"/>
    </source>
</evidence>
<evidence type="ECO:0000313" key="3">
    <source>
        <dbReference type="Proteomes" id="UP000595140"/>
    </source>
</evidence>
<feature type="transmembrane region" description="Helical" evidence="1">
    <location>
        <begin position="43"/>
        <end position="60"/>
    </location>
</feature>
<evidence type="ECO:0000313" key="2">
    <source>
        <dbReference type="EMBL" id="VFQ78423.1"/>
    </source>
</evidence>
<dbReference type="Proteomes" id="UP000595140">
    <property type="component" value="Unassembled WGS sequence"/>
</dbReference>
<proteinExistence type="predicted"/>
<dbReference type="EMBL" id="OOIL02001788">
    <property type="protein sequence ID" value="VFQ78423.1"/>
    <property type="molecule type" value="Genomic_DNA"/>
</dbReference>
<dbReference type="OrthoDB" id="623266at2759"/>
<gene>
    <name evidence="2" type="ORF">CCAM_LOCUS20199</name>
</gene>
<dbReference type="AlphaFoldDB" id="A0A484LPN9"/>
<reference evidence="2 3" key="1">
    <citation type="submission" date="2018-04" db="EMBL/GenBank/DDBJ databases">
        <authorList>
            <person name="Vogel A."/>
        </authorList>
    </citation>
    <scope>NUCLEOTIDE SEQUENCE [LARGE SCALE GENOMIC DNA]</scope>
</reference>
<keyword evidence="3" id="KW-1185">Reference proteome</keyword>